<dbReference type="AlphaFoldDB" id="A0A6N9UB00"/>
<accession>A0A6N9UB00</accession>
<organism evidence="1 2">
    <name type="scientific">Streptomyces halstedii</name>
    <dbReference type="NCBI Taxonomy" id="1944"/>
    <lineage>
        <taxon>Bacteria</taxon>
        <taxon>Bacillati</taxon>
        <taxon>Actinomycetota</taxon>
        <taxon>Actinomycetes</taxon>
        <taxon>Kitasatosporales</taxon>
        <taxon>Streptomycetaceae</taxon>
        <taxon>Streptomyces</taxon>
    </lineage>
</organism>
<reference evidence="1 2" key="1">
    <citation type="submission" date="2020-01" db="EMBL/GenBank/DDBJ databases">
        <title>Insect and environment-associated Actinomycetes.</title>
        <authorList>
            <person name="Currrie C."/>
            <person name="Chevrette M."/>
            <person name="Carlson C."/>
            <person name="Stubbendieck R."/>
            <person name="Wendt-Pienkowski E."/>
        </authorList>
    </citation>
    <scope>NUCLEOTIDE SEQUENCE [LARGE SCALE GENOMIC DNA]</scope>
    <source>
        <strain evidence="1 2">SID11342</strain>
    </source>
</reference>
<evidence type="ECO:0000313" key="2">
    <source>
        <dbReference type="Proteomes" id="UP000471293"/>
    </source>
</evidence>
<name>A0A6N9UB00_STRHA</name>
<protein>
    <submittedName>
        <fullName evidence="1">Uncharacterized protein</fullName>
    </submittedName>
</protein>
<dbReference type="Proteomes" id="UP000471293">
    <property type="component" value="Unassembled WGS sequence"/>
</dbReference>
<proteinExistence type="predicted"/>
<gene>
    <name evidence="1" type="ORF">G3I29_31230</name>
</gene>
<dbReference type="EMBL" id="JAAGLQ010000648">
    <property type="protein sequence ID" value="NEA19849.1"/>
    <property type="molecule type" value="Genomic_DNA"/>
</dbReference>
<sequence>MMRPGLNAAGDRVRLPAYEAHVMPLLDALAVAYTEEPEHVGQLLTAHAVRVLALDVAQVSESMPEYERSIRAAEADDTREALLMGLPADVSADPQLTADDAITTATRLTRLAARIRHTRKATP</sequence>
<evidence type="ECO:0000313" key="1">
    <source>
        <dbReference type="EMBL" id="NEA19849.1"/>
    </source>
</evidence>
<comment type="caution">
    <text evidence="1">The sequence shown here is derived from an EMBL/GenBank/DDBJ whole genome shotgun (WGS) entry which is preliminary data.</text>
</comment>
<dbReference type="RefSeq" id="WP_164349422.1">
    <property type="nucleotide sequence ID" value="NZ_JAAGLQ010000648.1"/>
</dbReference>